<evidence type="ECO:0000256" key="3">
    <source>
        <dbReference type="ARBA" id="ARBA00022723"/>
    </source>
</evidence>
<keyword evidence="4 7" id="KW-0862">Zinc</keyword>
<gene>
    <name evidence="7" type="primary">MDE1</name>
    <name evidence="9" type="ORF">WICMUC_003140</name>
</gene>
<proteinExistence type="inferred from homology"/>
<sequence length="260" mass="29001">MACNCTGGAEKQQQALSTSSPSSASPEDLLVLSSDPLHPANVICELCQLFYDNEWVTGTGGGISIKDGTNVYIAPSGVQKERMKPTDLFVLNYDDSVVLRRPLNFKPSACTPLFFTAYKLQNASACIHTHSQNAVMISLLYSNEFKIANIEQIKAIPKGYEPGYLSYFDTLTIPIIENTAHEEELEVPMHEIIKKYPHTRALIVRRHGIYVWGENIWKAKIYNEAIDYLLGLALKMKQFGIKPDSPIGSEKGQVDPKIYD</sequence>
<dbReference type="InterPro" id="IPR036409">
    <property type="entry name" value="Aldolase_II/adducin_N_sf"/>
</dbReference>
<dbReference type="SMART" id="SM01007">
    <property type="entry name" value="Aldolase_II"/>
    <property type="match status" value="1"/>
</dbReference>
<dbReference type="EMBL" id="JAEUBF010000845">
    <property type="protein sequence ID" value="KAH3674594.1"/>
    <property type="molecule type" value="Genomic_DNA"/>
</dbReference>
<dbReference type="AlphaFoldDB" id="A0A9P8PNT2"/>
<reference evidence="9" key="1">
    <citation type="journal article" date="2021" name="Open Biol.">
        <title>Shared evolutionary footprints suggest mitochondrial oxidative damage underlies multiple complex I losses in fungi.</title>
        <authorList>
            <person name="Schikora-Tamarit M.A."/>
            <person name="Marcet-Houben M."/>
            <person name="Nosek J."/>
            <person name="Gabaldon T."/>
        </authorList>
    </citation>
    <scope>NUCLEOTIDE SEQUENCE</scope>
    <source>
        <strain evidence="9">CBS6341</strain>
    </source>
</reference>
<evidence type="ECO:0000313" key="10">
    <source>
        <dbReference type="Proteomes" id="UP000769528"/>
    </source>
</evidence>
<evidence type="ECO:0000256" key="6">
    <source>
        <dbReference type="ARBA" id="ARBA00023239"/>
    </source>
</evidence>
<comment type="catalytic activity">
    <reaction evidence="7">
        <text>5-(methylsulfanyl)-D-ribulose 1-phosphate = 5-methylsulfanyl-2,3-dioxopentyl phosphate + H2O</text>
        <dbReference type="Rhea" id="RHEA:15549"/>
        <dbReference type="ChEBI" id="CHEBI:15377"/>
        <dbReference type="ChEBI" id="CHEBI:58548"/>
        <dbReference type="ChEBI" id="CHEBI:58828"/>
        <dbReference type="EC" id="4.2.1.109"/>
    </reaction>
</comment>
<feature type="binding site" evidence="7">
    <location>
        <position position="110"/>
    </location>
    <ligand>
        <name>substrate</name>
    </ligand>
</feature>
<organism evidence="9 10">
    <name type="scientific">Wickerhamomyces mucosus</name>
    <dbReference type="NCBI Taxonomy" id="1378264"/>
    <lineage>
        <taxon>Eukaryota</taxon>
        <taxon>Fungi</taxon>
        <taxon>Dikarya</taxon>
        <taxon>Ascomycota</taxon>
        <taxon>Saccharomycotina</taxon>
        <taxon>Saccharomycetes</taxon>
        <taxon>Phaffomycetales</taxon>
        <taxon>Wickerhamomycetaceae</taxon>
        <taxon>Wickerhamomyces</taxon>
    </lineage>
</organism>
<evidence type="ECO:0000256" key="4">
    <source>
        <dbReference type="ARBA" id="ARBA00022833"/>
    </source>
</evidence>
<comment type="caution">
    <text evidence="9">The sequence shown here is derived from an EMBL/GenBank/DDBJ whole genome shotgun (WGS) entry which is preliminary data.</text>
</comment>
<dbReference type="Proteomes" id="UP000769528">
    <property type="component" value="Unassembled WGS sequence"/>
</dbReference>
<dbReference type="Gene3D" id="3.40.225.10">
    <property type="entry name" value="Class II aldolase/adducin N-terminal domain"/>
    <property type="match status" value="1"/>
</dbReference>
<feature type="binding site" evidence="7">
    <location>
        <position position="128"/>
    </location>
    <ligand>
        <name>Zn(2+)</name>
        <dbReference type="ChEBI" id="CHEBI:29105"/>
    </ligand>
</feature>
<keyword evidence="3 7" id="KW-0479">Metal-binding</keyword>
<accession>A0A9P8PNT2</accession>
<dbReference type="FunFam" id="3.40.225.10:FF:000003">
    <property type="entry name" value="Methylthioribulose-1-phosphate dehydratase"/>
    <property type="match status" value="1"/>
</dbReference>
<comment type="subcellular location">
    <subcellularLocation>
        <location evidence="7">Cytoplasm</location>
    </subcellularLocation>
</comment>
<keyword evidence="1 7" id="KW-0963">Cytoplasm</keyword>
<name>A0A9P8PNT2_9ASCO</name>
<dbReference type="OrthoDB" id="191080at2759"/>
<keyword evidence="6 7" id="KW-0456">Lyase</keyword>
<dbReference type="InterPro" id="IPR027514">
    <property type="entry name" value="Salvage_MtnB_euk"/>
</dbReference>
<dbReference type="Pfam" id="PF00596">
    <property type="entry name" value="Aldolase_II"/>
    <property type="match status" value="1"/>
</dbReference>
<dbReference type="GO" id="GO:0005737">
    <property type="term" value="C:cytoplasm"/>
    <property type="evidence" value="ECO:0007669"/>
    <property type="project" value="UniProtKB-SubCell"/>
</dbReference>
<evidence type="ECO:0000256" key="1">
    <source>
        <dbReference type="ARBA" id="ARBA00022490"/>
    </source>
</evidence>
<evidence type="ECO:0000256" key="7">
    <source>
        <dbReference type="HAMAP-Rule" id="MF_03116"/>
    </source>
</evidence>
<keyword evidence="2 7" id="KW-0028">Amino-acid biosynthesis</keyword>
<comment type="similarity">
    <text evidence="7">Belongs to the aldolase class II family. MtnB subfamily.</text>
</comment>
<feature type="active site" description="Proton donor/acceptor" evidence="7">
    <location>
        <position position="151"/>
    </location>
</feature>
<evidence type="ECO:0000256" key="2">
    <source>
        <dbReference type="ARBA" id="ARBA00022605"/>
    </source>
</evidence>
<dbReference type="GO" id="GO:0046570">
    <property type="term" value="F:methylthioribulose 1-phosphate dehydratase activity"/>
    <property type="evidence" value="ECO:0007669"/>
    <property type="project" value="UniProtKB-UniRule"/>
</dbReference>
<dbReference type="GO" id="GO:0008270">
    <property type="term" value="F:zinc ion binding"/>
    <property type="evidence" value="ECO:0007669"/>
    <property type="project" value="UniProtKB-UniRule"/>
</dbReference>
<protein>
    <recommendedName>
        <fullName evidence="7">Methylthioribulose-1-phosphate dehydratase</fullName>
        <shortName evidence="7">MTRu-1-P dehydratase</shortName>
        <ecNumber evidence="7">4.2.1.109</ecNumber>
    </recommendedName>
</protein>
<dbReference type="PANTHER" id="PTHR10640:SF7">
    <property type="entry name" value="METHYLTHIORIBULOSE-1-PHOSPHATE DEHYDRATASE"/>
    <property type="match status" value="1"/>
</dbReference>
<reference evidence="9" key="2">
    <citation type="submission" date="2021-01" db="EMBL/GenBank/DDBJ databases">
        <authorList>
            <person name="Schikora-Tamarit M.A."/>
        </authorList>
    </citation>
    <scope>NUCLEOTIDE SEQUENCE</scope>
    <source>
        <strain evidence="9">CBS6341</strain>
    </source>
</reference>
<feature type="binding site" evidence="7">
    <location>
        <position position="130"/>
    </location>
    <ligand>
        <name>Zn(2+)</name>
        <dbReference type="ChEBI" id="CHEBI:29105"/>
    </ligand>
</feature>
<comment type="pathway">
    <text evidence="7">Amino-acid biosynthesis; L-methionine biosynthesis via salvage pathway; L-methionine from S-methyl-5-thio-alpha-D-ribose 1-phosphate: step 2/6.</text>
</comment>
<dbReference type="PANTHER" id="PTHR10640">
    <property type="entry name" value="METHYLTHIORIBULOSE-1-PHOSPHATE DEHYDRATASE"/>
    <property type="match status" value="1"/>
</dbReference>
<dbReference type="InterPro" id="IPR017714">
    <property type="entry name" value="MethylthioRu-1-P_deHdtase_MtnB"/>
</dbReference>
<keyword evidence="10" id="KW-1185">Reference proteome</keyword>
<dbReference type="InterPro" id="IPR001303">
    <property type="entry name" value="Aldolase_II/adducin_N"/>
</dbReference>
<keyword evidence="5 7" id="KW-0486">Methionine biosynthesis</keyword>
<feature type="binding site" evidence="7">
    <location>
        <position position="207"/>
    </location>
    <ligand>
        <name>Zn(2+)</name>
        <dbReference type="ChEBI" id="CHEBI:29105"/>
    </ligand>
</feature>
<comment type="cofactor">
    <cofactor evidence="7">
        <name>Zn(2+)</name>
        <dbReference type="ChEBI" id="CHEBI:29105"/>
    </cofactor>
    <text evidence="7">Binds 1 zinc ion per subunit.</text>
</comment>
<comment type="function">
    <text evidence="7">Catalyzes the dehydration of methylthioribulose-1-phosphate (MTRu-1-P) into 2,3-diketo-5-methylthiopentyl-1-phosphate (DK-MTP-1-P).</text>
</comment>
<dbReference type="GO" id="GO:0019509">
    <property type="term" value="P:L-methionine salvage from methylthioadenosine"/>
    <property type="evidence" value="ECO:0007669"/>
    <property type="project" value="UniProtKB-UniRule"/>
</dbReference>
<evidence type="ECO:0000259" key="8">
    <source>
        <dbReference type="SMART" id="SM01007"/>
    </source>
</evidence>
<dbReference type="EC" id="4.2.1.109" evidence="7"/>
<dbReference type="NCBIfam" id="TIGR03328">
    <property type="entry name" value="salvage_mtnB"/>
    <property type="match status" value="1"/>
</dbReference>
<feature type="domain" description="Class II aldolase/adducin N-terminal" evidence="8">
    <location>
        <begin position="41"/>
        <end position="234"/>
    </location>
</feature>
<dbReference type="SUPFAM" id="SSF53639">
    <property type="entry name" value="AraD/HMP-PK domain-like"/>
    <property type="match status" value="1"/>
</dbReference>
<evidence type="ECO:0000313" key="9">
    <source>
        <dbReference type="EMBL" id="KAH3674594.1"/>
    </source>
</evidence>
<evidence type="ECO:0000256" key="5">
    <source>
        <dbReference type="ARBA" id="ARBA00023167"/>
    </source>
</evidence>
<dbReference type="HAMAP" id="MF_03116">
    <property type="entry name" value="Salvage_MtnB_euk"/>
    <property type="match status" value="1"/>
</dbReference>